<reference evidence="3 4" key="1">
    <citation type="submission" date="2014-04" db="EMBL/GenBank/DDBJ databases">
        <title>Evolutionary Origins and Diversification of the Mycorrhizal Mutualists.</title>
        <authorList>
            <consortium name="DOE Joint Genome Institute"/>
            <consortium name="Mycorrhizal Genomics Consortium"/>
            <person name="Kohler A."/>
            <person name="Kuo A."/>
            <person name="Nagy L.G."/>
            <person name="Floudas D."/>
            <person name="Copeland A."/>
            <person name="Barry K.W."/>
            <person name="Cichocki N."/>
            <person name="Veneault-Fourrey C."/>
            <person name="LaButti K."/>
            <person name="Lindquist E.A."/>
            <person name="Lipzen A."/>
            <person name="Lundell T."/>
            <person name="Morin E."/>
            <person name="Murat C."/>
            <person name="Riley R."/>
            <person name="Ohm R."/>
            <person name="Sun H."/>
            <person name="Tunlid A."/>
            <person name="Henrissat B."/>
            <person name="Grigoriev I.V."/>
            <person name="Hibbett D.S."/>
            <person name="Martin F."/>
        </authorList>
    </citation>
    <scope>NUCLEOTIDE SEQUENCE [LARGE SCALE GENOMIC DNA]</scope>
    <source>
        <strain evidence="3 4">FD-317 M1</strain>
    </source>
</reference>
<evidence type="ECO:0000313" key="3">
    <source>
        <dbReference type="EMBL" id="KIK60831.1"/>
    </source>
</evidence>
<organism evidence="3 4">
    <name type="scientific">Collybiopsis luxurians FD-317 M1</name>
    <dbReference type="NCBI Taxonomy" id="944289"/>
    <lineage>
        <taxon>Eukaryota</taxon>
        <taxon>Fungi</taxon>
        <taxon>Dikarya</taxon>
        <taxon>Basidiomycota</taxon>
        <taxon>Agaricomycotina</taxon>
        <taxon>Agaricomycetes</taxon>
        <taxon>Agaricomycetidae</taxon>
        <taxon>Agaricales</taxon>
        <taxon>Marasmiineae</taxon>
        <taxon>Omphalotaceae</taxon>
        <taxon>Collybiopsis</taxon>
        <taxon>Collybiopsis luxurians</taxon>
    </lineage>
</organism>
<evidence type="ECO:0000313" key="4">
    <source>
        <dbReference type="Proteomes" id="UP000053593"/>
    </source>
</evidence>
<dbReference type="EMBL" id="KN834773">
    <property type="protein sequence ID" value="KIK60831.1"/>
    <property type="molecule type" value="Genomic_DNA"/>
</dbReference>
<keyword evidence="2" id="KW-0472">Membrane</keyword>
<proteinExistence type="predicted"/>
<keyword evidence="4" id="KW-1185">Reference proteome</keyword>
<gene>
    <name evidence="3" type="ORF">GYMLUDRAFT_998396</name>
</gene>
<sequence>MSNTHLLIVVDGPQRVVHLLYYSLFSCILYILLLSRSEKPGVITIVPVAQTHLRHHPQWTRATSPFTTATKIFPRNSLNIIRASSLWTLTTGTPVKISAASVVNTSLGGCSWNRSHLPVVVEASPSSMPPPTAPLPSPAPEDQMSLPLSHRISSHPSASVFAKKQAAPVSTEENLSSRKRQKLPESVIPPSDQVILSGPSSRIDFPTFIDPVFHSFNSWRSALAMAAGKSVSYVPHSYRIECASVLRENGSLIPRLCLGLPAHRVDDFIDIWNAHHAAVRDIADLFATCGSGE</sequence>
<keyword evidence="2" id="KW-1133">Transmembrane helix</keyword>
<evidence type="ECO:0000256" key="2">
    <source>
        <dbReference type="SAM" id="Phobius"/>
    </source>
</evidence>
<keyword evidence="2" id="KW-0812">Transmembrane</keyword>
<dbReference type="Proteomes" id="UP000053593">
    <property type="component" value="Unassembled WGS sequence"/>
</dbReference>
<name>A0A0D0BYF6_9AGAR</name>
<protein>
    <submittedName>
        <fullName evidence="3">Uncharacterized protein</fullName>
    </submittedName>
</protein>
<dbReference type="HOGENOM" id="CLU_950124_0_0_1"/>
<feature type="compositionally biased region" description="Pro residues" evidence="1">
    <location>
        <begin position="127"/>
        <end position="139"/>
    </location>
</feature>
<feature type="transmembrane region" description="Helical" evidence="2">
    <location>
        <begin position="16"/>
        <end position="34"/>
    </location>
</feature>
<feature type="region of interest" description="Disordered" evidence="1">
    <location>
        <begin position="163"/>
        <end position="183"/>
    </location>
</feature>
<evidence type="ECO:0000256" key="1">
    <source>
        <dbReference type="SAM" id="MobiDB-lite"/>
    </source>
</evidence>
<feature type="region of interest" description="Disordered" evidence="1">
    <location>
        <begin position="123"/>
        <end position="144"/>
    </location>
</feature>
<dbReference type="AlphaFoldDB" id="A0A0D0BYF6"/>
<accession>A0A0D0BYF6</accession>